<gene>
    <name evidence="2" type="ORF">C7450_115107</name>
</gene>
<feature type="transmembrane region" description="Helical" evidence="1">
    <location>
        <begin position="393"/>
        <end position="415"/>
    </location>
</feature>
<protein>
    <recommendedName>
        <fullName evidence="4">Oligosaccharide repeat unit polymerase</fullName>
    </recommendedName>
</protein>
<feature type="transmembrane region" description="Helical" evidence="1">
    <location>
        <begin position="171"/>
        <end position="189"/>
    </location>
</feature>
<sequence length="451" mass="50443">MSAYNQAGWQWDNWIWTAILAVITVAMLLSAMTRPGKIYEFPFLAAAITFAFILPQLPGLATDRFLPAGGYAKAIAFTGLCLAMCQMGWWACRRPMRLGDWTFDERRLLIAAGVLSLVGASFYIQLSRLPRDVTVGTTISGLPVVYLFFSRMLTYGLALGLICLARRPSTWAWAIVLGGSLLYLDRIIITGKRGEAMEFLMLVALALWFHRGWAAPRFLMLTGLVAGTLLLGSTHDYRELTRSEGIPDVLSLSQIDIVENFEEILERGGPEMHNAVLRIAATDRSRDFDYGVFHWNMLVYTFVPAQVVGPVLKSALMIEMDQRYDREYDPLLGSTETGMADAFSSFWYFGALKFFLVAFAMRAIYRAAVAGSTGAEIVYLLSVVPAMHTLSHFTQWIVSAWVQLAIFLLPALLYARQRRDDVSRDRMSAVAPKDYQISTQPGLTPPLQIHS</sequence>
<evidence type="ECO:0008006" key="4">
    <source>
        <dbReference type="Google" id="ProtNLM"/>
    </source>
</evidence>
<feature type="transmembrane region" description="Helical" evidence="1">
    <location>
        <begin position="38"/>
        <end position="58"/>
    </location>
</feature>
<proteinExistence type="predicted"/>
<feature type="transmembrane region" description="Helical" evidence="1">
    <location>
        <begin position="367"/>
        <end position="387"/>
    </location>
</feature>
<feature type="transmembrane region" description="Helical" evidence="1">
    <location>
        <begin position="209"/>
        <end position="232"/>
    </location>
</feature>
<keyword evidence="1" id="KW-0812">Transmembrane</keyword>
<keyword evidence="1" id="KW-1133">Transmembrane helix</keyword>
<keyword evidence="3" id="KW-1185">Reference proteome</keyword>
<feature type="transmembrane region" description="Helical" evidence="1">
    <location>
        <begin position="108"/>
        <end position="124"/>
    </location>
</feature>
<dbReference type="AlphaFoldDB" id="A0A2V3TVR9"/>
<evidence type="ECO:0000313" key="2">
    <source>
        <dbReference type="EMBL" id="PXW52908.1"/>
    </source>
</evidence>
<accession>A0A2V3TVR9</accession>
<keyword evidence="1" id="KW-0472">Membrane</keyword>
<comment type="caution">
    <text evidence="2">The sequence shown here is derived from an EMBL/GenBank/DDBJ whole genome shotgun (WGS) entry which is preliminary data.</text>
</comment>
<feature type="transmembrane region" description="Helical" evidence="1">
    <location>
        <begin position="297"/>
        <end position="318"/>
    </location>
</feature>
<feature type="transmembrane region" description="Helical" evidence="1">
    <location>
        <begin position="70"/>
        <end position="92"/>
    </location>
</feature>
<reference evidence="2 3" key="1">
    <citation type="submission" date="2018-05" db="EMBL/GenBank/DDBJ databases">
        <title>Genomic Encyclopedia of Type Strains, Phase IV (KMG-IV): sequencing the most valuable type-strain genomes for metagenomic binning, comparative biology and taxonomic classification.</title>
        <authorList>
            <person name="Goeker M."/>
        </authorList>
    </citation>
    <scope>NUCLEOTIDE SEQUENCE [LARGE SCALE GENOMIC DNA]</scope>
    <source>
        <strain evidence="2 3">DSM 6462</strain>
    </source>
</reference>
<organism evidence="2 3">
    <name type="scientific">Chelatococcus asaccharovorans</name>
    <dbReference type="NCBI Taxonomy" id="28210"/>
    <lineage>
        <taxon>Bacteria</taxon>
        <taxon>Pseudomonadati</taxon>
        <taxon>Pseudomonadota</taxon>
        <taxon>Alphaproteobacteria</taxon>
        <taxon>Hyphomicrobiales</taxon>
        <taxon>Chelatococcaceae</taxon>
        <taxon>Chelatococcus</taxon>
    </lineage>
</organism>
<dbReference type="RefSeq" id="WP_110377892.1">
    <property type="nucleotide sequence ID" value="NZ_JAHBRY010000001.1"/>
</dbReference>
<dbReference type="Proteomes" id="UP000248021">
    <property type="component" value="Unassembled WGS sequence"/>
</dbReference>
<feature type="transmembrane region" description="Helical" evidence="1">
    <location>
        <begin position="14"/>
        <end position="31"/>
    </location>
</feature>
<evidence type="ECO:0000313" key="3">
    <source>
        <dbReference type="Proteomes" id="UP000248021"/>
    </source>
</evidence>
<dbReference type="OrthoDB" id="9798095at2"/>
<dbReference type="EMBL" id="QJJK01000015">
    <property type="protein sequence ID" value="PXW52908.1"/>
    <property type="molecule type" value="Genomic_DNA"/>
</dbReference>
<evidence type="ECO:0000256" key="1">
    <source>
        <dbReference type="SAM" id="Phobius"/>
    </source>
</evidence>
<feature type="transmembrane region" description="Helical" evidence="1">
    <location>
        <begin position="338"/>
        <end position="360"/>
    </location>
</feature>
<name>A0A2V3TVR9_9HYPH</name>
<feature type="transmembrane region" description="Helical" evidence="1">
    <location>
        <begin position="144"/>
        <end position="164"/>
    </location>
</feature>